<dbReference type="KEGG" id="prn:BW723_16790"/>
<dbReference type="AlphaFoldDB" id="A0A1B8U5S9"/>
<dbReference type="SUPFAM" id="SSF54637">
    <property type="entry name" value="Thioesterase/thiol ester dehydrase-isomerase"/>
    <property type="match status" value="1"/>
</dbReference>
<dbReference type="InterPro" id="IPR029069">
    <property type="entry name" value="HotDog_dom_sf"/>
</dbReference>
<evidence type="ECO:0000313" key="1">
    <source>
        <dbReference type="EMBL" id="OBY67205.1"/>
    </source>
</evidence>
<sequence length="140" mass="16481">MFQRNYTVKGEDVNDFMVMQNAAYLNYSTKILETFLFVNGFTKSKLNNLQVGLQKKNDQILQHKRLIFTEAFSVDLEFKSIAFSNQKMNVSIHFYNDKKELCTTITRELFWFDYTNWVSITPPKAIAKYFVEVKNYGKVG</sequence>
<dbReference type="Proteomes" id="UP000092612">
    <property type="component" value="Unassembled WGS sequence"/>
</dbReference>
<gene>
    <name evidence="1" type="ORF">LPB301_03465</name>
</gene>
<evidence type="ECO:0008006" key="3">
    <source>
        <dbReference type="Google" id="ProtNLM"/>
    </source>
</evidence>
<reference evidence="2" key="1">
    <citation type="submission" date="2016-02" db="EMBL/GenBank/DDBJ databases">
        <title>Paenibacillus sp. LPB0068, isolated from Crassostrea gigas.</title>
        <authorList>
            <person name="Shin S.-K."/>
            <person name="Yi H."/>
        </authorList>
    </citation>
    <scope>NUCLEOTIDE SEQUENCE [LARGE SCALE GENOMIC DNA]</scope>
    <source>
        <strain evidence="2">KCTC 23969</strain>
    </source>
</reference>
<dbReference type="EMBL" id="LSFL01000006">
    <property type="protein sequence ID" value="OBY67205.1"/>
    <property type="molecule type" value="Genomic_DNA"/>
</dbReference>
<keyword evidence="2" id="KW-1185">Reference proteome</keyword>
<dbReference type="OrthoDB" id="1163807at2"/>
<evidence type="ECO:0000313" key="2">
    <source>
        <dbReference type="Proteomes" id="UP000092612"/>
    </source>
</evidence>
<protein>
    <recommendedName>
        <fullName evidence="3">Thioesterase</fullName>
    </recommendedName>
</protein>
<dbReference type="Gene3D" id="3.10.129.10">
    <property type="entry name" value="Hotdog Thioesterase"/>
    <property type="match status" value="1"/>
</dbReference>
<dbReference type="STRING" id="996801.BW723_16790"/>
<accession>A0A1B8U5S9</accession>
<name>A0A1B8U5S9_9FLAO</name>
<proteinExistence type="predicted"/>
<organism evidence="1 2">
    <name type="scientific">Polaribacter reichenbachii</name>
    <dbReference type="NCBI Taxonomy" id="996801"/>
    <lineage>
        <taxon>Bacteria</taxon>
        <taxon>Pseudomonadati</taxon>
        <taxon>Bacteroidota</taxon>
        <taxon>Flavobacteriia</taxon>
        <taxon>Flavobacteriales</taxon>
        <taxon>Flavobacteriaceae</taxon>
    </lineage>
</organism>
<comment type="caution">
    <text evidence="1">The sequence shown here is derived from an EMBL/GenBank/DDBJ whole genome shotgun (WGS) entry which is preliminary data.</text>
</comment>
<dbReference type="RefSeq" id="WP_068357569.1">
    <property type="nucleotide sequence ID" value="NZ_CP019337.1"/>
</dbReference>